<protein>
    <submittedName>
        <fullName evidence="2">Uncharacterized protein</fullName>
    </submittedName>
</protein>
<proteinExistence type="predicted"/>
<accession>A0AA40KJL7</accession>
<dbReference type="Proteomes" id="UP001177670">
    <property type="component" value="Unassembled WGS sequence"/>
</dbReference>
<evidence type="ECO:0000256" key="1">
    <source>
        <dbReference type="SAM" id="MobiDB-lite"/>
    </source>
</evidence>
<sequence length="117" mass="12205">MNRPSKAVTQAKKVAPPAVPDVFRHSGSSFGSAGYASSEDSCFLPGSGPGGTTDEGSYGVPSGKSPGPIFTHPGFAFPPVVGKYAHAEDQGVILIELPSNYQIQMVSLRARHNVISF</sequence>
<comment type="caution">
    <text evidence="2">The sequence shown here is derived from an EMBL/GenBank/DDBJ whole genome shotgun (WGS) entry which is preliminary data.</text>
</comment>
<gene>
    <name evidence="2" type="ORF">K0M31_009107</name>
</gene>
<feature type="region of interest" description="Disordered" evidence="1">
    <location>
        <begin position="1"/>
        <end position="65"/>
    </location>
</feature>
<evidence type="ECO:0000313" key="2">
    <source>
        <dbReference type="EMBL" id="KAK1122664.1"/>
    </source>
</evidence>
<name>A0AA40KJL7_9HYME</name>
<dbReference type="EMBL" id="JAHYIQ010000022">
    <property type="protein sequence ID" value="KAK1122664.1"/>
    <property type="molecule type" value="Genomic_DNA"/>
</dbReference>
<keyword evidence="3" id="KW-1185">Reference proteome</keyword>
<evidence type="ECO:0000313" key="3">
    <source>
        <dbReference type="Proteomes" id="UP001177670"/>
    </source>
</evidence>
<organism evidence="2 3">
    <name type="scientific">Melipona bicolor</name>
    <dbReference type="NCBI Taxonomy" id="60889"/>
    <lineage>
        <taxon>Eukaryota</taxon>
        <taxon>Metazoa</taxon>
        <taxon>Ecdysozoa</taxon>
        <taxon>Arthropoda</taxon>
        <taxon>Hexapoda</taxon>
        <taxon>Insecta</taxon>
        <taxon>Pterygota</taxon>
        <taxon>Neoptera</taxon>
        <taxon>Endopterygota</taxon>
        <taxon>Hymenoptera</taxon>
        <taxon>Apocrita</taxon>
        <taxon>Aculeata</taxon>
        <taxon>Apoidea</taxon>
        <taxon>Anthophila</taxon>
        <taxon>Apidae</taxon>
        <taxon>Melipona</taxon>
    </lineage>
</organism>
<reference evidence="2" key="1">
    <citation type="submission" date="2021-10" db="EMBL/GenBank/DDBJ databases">
        <title>Melipona bicolor Genome sequencing and assembly.</title>
        <authorList>
            <person name="Araujo N.S."/>
            <person name="Arias M.C."/>
        </authorList>
    </citation>
    <scope>NUCLEOTIDE SEQUENCE</scope>
    <source>
        <strain evidence="2">USP_2M_L1-L4_2017</strain>
        <tissue evidence="2">Whole body</tissue>
    </source>
</reference>
<feature type="compositionally biased region" description="Low complexity" evidence="1">
    <location>
        <begin position="26"/>
        <end position="38"/>
    </location>
</feature>
<dbReference type="AlphaFoldDB" id="A0AA40KJL7"/>